<dbReference type="InterPro" id="IPR036061">
    <property type="entry name" value="CheW-like_dom_sf"/>
</dbReference>
<proteinExistence type="predicted"/>
<sequence length="247" mass="27030">MSPDLSERMLGVSIDDPGDRQPSTPEADEPEELERFVYVAIGEHRLAFPVDDVKTITDPPEPADVTNVPRAPPAVNGLVDIRGEITALVDPRVHFPADEPPTTKQRLLVFDRPTDQQSAAITIDEVFGVQTVPEADVHGPEDVDDPTVAGGAINHPLIVALVEQERRAERSGRGNTTRESRFGRTNQPDESLSLPTEEANDDVVSDEFVLEEEPEKEQESEQPPEIIVEATGLVDVERLLLASGHES</sequence>
<dbReference type="Gene3D" id="2.40.50.180">
    <property type="entry name" value="CheA-289, Domain 4"/>
    <property type="match status" value="1"/>
</dbReference>
<accession>A0AAP3E7Z4</accession>
<evidence type="ECO:0000313" key="3">
    <source>
        <dbReference type="EMBL" id="MCU4752739.1"/>
    </source>
</evidence>
<feature type="compositionally biased region" description="Basic and acidic residues" evidence="1">
    <location>
        <begin position="163"/>
        <end position="182"/>
    </location>
</feature>
<reference evidence="3 4" key="1">
    <citation type="submission" date="2022-09" db="EMBL/GenBank/DDBJ databases">
        <title>Enrichment on poylsaccharides allowed isolation of novel metabolic and taxonomic groups of Haloarchaea.</title>
        <authorList>
            <person name="Sorokin D.Y."/>
            <person name="Elcheninov A.G."/>
            <person name="Khizhniak T.V."/>
            <person name="Kolganova T.V."/>
            <person name="Kublanov I.V."/>
        </authorList>
    </citation>
    <scope>NUCLEOTIDE SEQUENCE [LARGE SCALE GENOMIC DNA]</scope>
    <source>
        <strain evidence="3 4">AArc-curdl1</strain>
    </source>
</reference>
<dbReference type="AlphaFoldDB" id="A0AAP3E7Z4"/>
<dbReference type="GO" id="GO:0006935">
    <property type="term" value="P:chemotaxis"/>
    <property type="evidence" value="ECO:0007669"/>
    <property type="project" value="InterPro"/>
</dbReference>
<dbReference type="Pfam" id="PF01584">
    <property type="entry name" value="CheW"/>
    <property type="match status" value="1"/>
</dbReference>
<keyword evidence="4" id="KW-1185">Reference proteome</keyword>
<dbReference type="PROSITE" id="PS50851">
    <property type="entry name" value="CHEW"/>
    <property type="match status" value="1"/>
</dbReference>
<dbReference type="Gene3D" id="2.30.30.40">
    <property type="entry name" value="SH3 Domains"/>
    <property type="match status" value="1"/>
</dbReference>
<gene>
    <name evidence="3" type="ORF">OB919_12260</name>
</gene>
<dbReference type="SMART" id="SM00260">
    <property type="entry name" value="CheW"/>
    <property type="match status" value="1"/>
</dbReference>
<name>A0AAP3E7Z4_9EURY</name>
<dbReference type="PANTHER" id="PTHR22617:SF23">
    <property type="entry name" value="CHEMOTAXIS PROTEIN CHEW"/>
    <property type="match status" value="1"/>
</dbReference>
<feature type="region of interest" description="Disordered" evidence="1">
    <location>
        <begin position="163"/>
        <end position="227"/>
    </location>
</feature>
<organism evidence="3 4">
    <name type="scientific">Natronosalvus hydrolyticus</name>
    <dbReference type="NCBI Taxonomy" id="2979988"/>
    <lineage>
        <taxon>Archaea</taxon>
        <taxon>Methanobacteriati</taxon>
        <taxon>Methanobacteriota</taxon>
        <taxon>Stenosarchaea group</taxon>
        <taxon>Halobacteria</taxon>
        <taxon>Halobacteriales</taxon>
        <taxon>Natrialbaceae</taxon>
        <taxon>Natronosalvus</taxon>
    </lineage>
</organism>
<comment type="caution">
    <text evidence="3">The sequence shown here is derived from an EMBL/GenBank/DDBJ whole genome shotgun (WGS) entry which is preliminary data.</text>
</comment>
<evidence type="ECO:0000259" key="2">
    <source>
        <dbReference type="PROSITE" id="PS50851"/>
    </source>
</evidence>
<evidence type="ECO:0000256" key="1">
    <source>
        <dbReference type="SAM" id="MobiDB-lite"/>
    </source>
</evidence>
<dbReference type="GO" id="GO:0005829">
    <property type="term" value="C:cytosol"/>
    <property type="evidence" value="ECO:0007669"/>
    <property type="project" value="TreeGrafter"/>
</dbReference>
<feature type="compositionally biased region" description="Polar residues" evidence="1">
    <location>
        <begin position="183"/>
        <end position="194"/>
    </location>
</feature>
<protein>
    <submittedName>
        <fullName evidence="3">Chemotaxis protein CheW</fullName>
    </submittedName>
</protein>
<dbReference type="PANTHER" id="PTHR22617">
    <property type="entry name" value="CHEMOTAXIS SENSOR HISTIDINE KINASE-RELATED"/>
    <property type="match status" value="1"/>
</dbReference>
<dbReference type="InterPro" id="IPR002545">
    <property type="entry name" value="CheW-lke_dom"/>
</dbReference>
<dbReference type="Proteomes" id="UP001321047">
    <property type="component" value="Unassembled WGS sequence"/>
</dbReference>
<dbReference type="EMBL" id="JAOPJZ010000009">
    <property type="protein sequence ID" value="MCU4752739.1"/>
    <property type="molecule type" value="Genomic_DNA"/>
</dbReference>
<dbReference type="GO" id="GO:0007165">
    <property type="term" value="P:signal transduction"/>
    <property type="evidence" value="ECO:0007669"/>
    <property type="project" value="InterPro"/>
</dbReference>
<dbReference type="InterPro" id="IPR039315">
    <property type="entry name" value="CheW"/>
</dbReference>
<dbReference type="SUPFAM" id="SSF50341">
    <property type="entry name" value="CheW-like"/>
    <property type="match status" value="1"/>
</dbReference>
<feature type="region of interest" description="Disordered" evidence="1">
    <location>
        <begin position="1"/>
        <end position="32"/>
    </location>
</feature>
<evidence type="ECO:0000313" key="4">
    <source>
        <dbReference type="Proteomes" id="UP001321047"/>
    </source>
</evidence>
<feature type="compositionally biased region" description="Acidic residues" evidence="1">
    <location>
        <begin position="198"/>
        <end position="222"/>
    </location>
</feature>
<feature type="domain" description="CheW-like" evidence="2">
    <location>
        <begin position="33"/>
        <end position="173"/>
    </location>
</feature>
<dbReference type="RefSeq" id="WP_342809069.1">
    <property type="nucleotide sequence ID" value="NZ_JAOPJZ010000009.1"/>
</dbReference>